<dbReference type="Proteomes" id="UP000239406">
    <property type="component" value="Unassembled WGS sequence"/>
</dbReference>
<reference evidence="2 3" key="1">
    <citation type="submission" date="2018-02" db="EMBL/GenBank/DDBJ databases">
        <title>Reclassifiation of [Polyangium] brachysporum DSM 7029 as Guopingzhaonella breviflexa gen. nov., sp. nov., a member of the family Comamonadaceae.</title>
        <authorList>
            <person name="Tang B."/>
        </authorList>
    </citation>
    <scope>NUCLEOTIDE SEQUENCE [LARGE SCALE GENOMIC DNA]</scope>
    <source>
        <strain evidence="2 3">DSM 15344</strain>
    </source>
</reference>
<dbReference type="OrthoDB" id="570299at2"/>
<dbReference type="AlphaFoldDB" id="A0A2S5T588"/>
<dbReference type="EMBL" id="PSNY01000008">
    <property type="protein sequence ID" value="PPE70112.1"/>
    <property type="molecule type" value="Genomic_DNA"/>
</dbReference>
<dbReference type="InterPro" id="IPR004027">
    <property type="entry name" value="SEC_C_motif"/>
</dbReference>
<dbReference type="Pfam" id="PF02810">
    <property type="entry name" value="SEC-C"/>
    <property type="match status" value="1"/>
</dbReference>
<dbReference type="Pfam" id="PF03695">
    <property type="entry name" value="UPF0149"/>
    <property type="match status" value="1"/>
</dbReference>
<accession>A0A2S5T588</accession>
<evidence type="ECO:0000313" key="2">
    <source>
        <dbReference type="EMBL" id="PPE70112.1"/>
    </source>
</evidence>
<name>A0A2S5T588_9BURK</name>
<evidence type="ECO:0000256" key="1">
    <source>
        <dbReference type="SAM" id="MobiDB-lite"/>
    </source>
</evidence>
<dbReference type="PANTHER" id="PTHR33747">
    <property type="entry name" value="UPF0225 PROTEIN SCO1677"/>
    <property type="match status" value="1"/>
</dbReference>
<dbReference type="SUPFAM" id="SSF101327">
    <property type="entry name" value="YgfB-like"/>
    <property type="match status" value="1"/>
</dbReference>
<dbReference type="PANTHER" id="PTHR33747:SF1">
    <property type="entry name" value="ADENYLATE CYCLASE-ASSOCIATED CAP C-TERMINAL DOMAIN-CONTAINING PROTEIN"/>
    <property type="match status" value="1"/>
</dbReference>
<dbReference type="SUPFAM" id="SSF103642">
    <property type="entry name" value="Sec-C motif"/>
    <property type="match status" value="1"/>
</dbReference>
<evidence type="ECO:0000313" key="3">
    <source>
        <dbReference type="Proteomes" id="UP000239406"/>
    </source>
</evidence>
<comment type="caution">
    <text evidence="2">The sequence shown here is derived from an EMBL/GenBank/DDBJ whole genome shotgun (WGS) entry which is preliminary data.</text>
</comment>
<dbReference type="Gene3D" id="3.10.450.50">
    <property type="match status" value="1"/>
</dbReference>
<keyword evidence="3" id="KW-1185">Reference proteome</keyword>
<proteinExistence type="predicted"/>
<feature type="region of interest" description="Disordered" evidence="1">
    <location>
        <begin position="215"/>
        <end position="251"/>
    </location>
</feature>
<dbReference type="InterPro" id="IPR036255">
    <property type="entry name" value="YgfB-like_sf"/>
</dbReference>
<protein>
    <submittedName>
        <fullName evidence="2">Zinc chelation protein SecC</fullName>
    </submittedName>
</protein>
<gene>
    <name evidence="2" type="ORF">C1702_08960</name>
</gene>
<organism evidence="2 3">
    <name type="scientific">Caldimonas thermodepolymerans</name>
    <dbReference type="NCBI Taxonomy" id="215580"/>
    <lineage>
        <taxon>Bacteria</taxon>
        <taxon>Pseudomonadati</taxon>
        <taxon>Pseudomonadota</taxon>
        <taxon>Betaproteobacteria</taxon>
        <taxon>Burkholderiales</taxon>
        <taxon>Sphaerotilaceae</taxon>
        <taxon>Caldimonas</taxon>
    </lineage>
</organism>
<dbReference type="InterPro" id="IPR011978">
    <property type="entry name" value="YgfB-like"/>
</dbReference>
<sequence length="251" mass="27731">MPMKPDVTPLSDDELDQLEALLAELAERSEAVPDLEQLDGLLAAIACGPRPRPPAEALPQVLGAPLPFADDAQRDTVMGLVERRWQDVLRAVDAPVQRLDDERALNPLLTDWQSVLEQMPEAERASLGEVPGLGAVWASGFLQAVDACEDEWLLPADDEGNEFVDACLQTFEVLASEDAELPPEVREMSRDERLADALWAVYDLRDFWRDRASRRPVATVRKAPEPGRNDPCPCGSGKKYKKCHGDPSRQG</sequence>
<dbReference type="NCBIfam" id="TIGR02292">
    <property type="entry name" value="ygfB_yecA"/>
    <property type="match status" value="1"/>
</dbReference>